<feature type="domain" description="Mce/MlaD" evidence="2">
    <location>
        <begin position="53"/>
        <end position="132"/>
    </location>
</feature>
<dbReference type="Pfam" id="PF02470">
    <property type="entry name" value="MlaD"/>
    <property type="match status" value="1"/>
</dbReference>
<dbReference type="InterPro" id="IPR052336">
    <property type="entry name" value="MlaD_Phospholipid_Transporter"/>
</dbReference>
<dbReference type="EMBL" id="CP098502">
    <property type="protein sequence ID" value="UTI66174.1"/>
    <property type="molecule type" value="Genomic_DNA"/>
</dbReference>
<keyword evidence="1" id="KW-0812">Transmembrane</keyword>
<dbReference type="PANTHER" id="PTHR33371:SF4">
    <property type="entry name" value="INTERMEMBRANE PHOSPHOLIPID TRANSPORT SYSTEM BINDING PROTEIN MLAD"/>
    <property type="match status" value="1"/>
</dbReference>
<evidence type="ECO:0000259" key="2">
    <source>
        <dbReference type="Pfam" id="PF02470"/>
    </source>
</evidence>
<reference evidence="3 4" key="1">
    <citation type="submission" date="2022-06" db="EMBL/GenBank/DDBJ databases">
        <title>Paraconexibacter antarcticus.</title>
        <authorList>
            <person name="Kim C.S."/>
        </authorList>
    </citation>
    <scope>NUCLEOTIDE SEQUENCE [LARGE SCALE GENOMIC DNA]</scope>
    <source>
        <strain evidence="3 4">02-257</strain>
    </source>
</reference>
<evidence type="ECO:0000313" key="3">
    <source>
        <dbReference type="EMBL" id="UTI66174.1"/>
    </source>
</evidence>
<protein>
    <submittedName>
        <fullName evidence="3">MlaD family protein</fullName>
    </submittedName>
</protein>
<proteinExistence type="predicted"/>
<dbReference type="RefSeq" id="WP_254572849.1">
    <property type="nucleotide sequence ID" value="NZ_CP098502.1"/>
</dbReference>
<sequence length="462" mass="49213">MTAGTRPRPRRFVHRPGQHRPREILKGTIALFTLILLIVAAVNRGLPFWPKSGTTVWAQFDNVSSLRVGNPVRVAGIPVGKVSKIQQPSSGRGGMVQLRLQDGKVSLHDDARAAIWWRTLLGRNLYVDLDPGSPSAPTLNGPIPRAHTSNQVELDQALSPLDATGRTGLKRIIGATDGGFAGDDATNALDALAKASPPIANGLPPIRGQDPGDLPVLVAQTSKWMHAIDRRGADLAGLIDSGRTTLAVTAARAADIGTILDTAPAALDSTRRTMINLRTTLPTLDDVTARLRPGARRLDEAATTTRQLFDTATPVLRNAQTLLRRLNPALTEVGGRFAPEASATFTGLKPTIARVHDQVLPFLERDNKALKMKVYELLGPTLSAGSAFLATTDAQGAFVQFEAGAGEAAAPALPCKTMFTDPTAKQLVVCQDLKDYLATLFTQPGHQLVRDPQNDPAVTTGG</sequence>
<gene>
    <name evidence="3" type="ORF">NBH00_08200</name>
</gene>
<dbReference type="PANTHER" id="PTHR33371">
    <property type="entry name" value="INTERMEMBRANE PHOSPHOLIPID TRANSPORT SYSTEM BINDING PROTEIN MLAD-RELATED"/>
    <property type="match status" value="1"/>
</dbReference>
<dbReference type="Proteomes" id="UP001056035">
    <property type="component" value="Chromosome"/>
</dbReference>
<keyword evidence="1" id="KW-1133">Transmembrane helix</keyword>
<evidence type="ECO:0000256" key="1">
    <source>
        <dbReference type="SAM" id="Phobius"/>
    </source>
</evidence>
<evidence type="ECO:0000313" key="4">
    <source>
        <dbReference type="Proteomes" id="UP001056035"/>
    </source>
</evidence>
<name>A0ABY5E027_9ACTN</name>
<keyword evidence="4" id="KW-1185">Reference proteome</keyword>
<organism evidence="3 4">
    <name type="scientific">Paraconexibacter antarcticus</name>
    <dbReference type="NCBI Taxonomy" id="2949664"/>
    <lineage>
        <taxon>Bacteria</taxon>
        <taxon>Bacillati</taxon>
        <taxon>Actinomycetota</taxon>
        <taxon>Thermoleophilia</taxon>
        <taxon>Solirubrobacterales</taxon>
        <taxon>Paraconexibacteraceae</taxon>
        <taxon>Paraconexibacter</taxon>
    </lineage>
</organism>
<feature type="transmembrane region" description="Helical" evidence="1">
    <location>
        <begin position="24"/>
        <end position="42"/>
    </location>
</feature>
<keyword evidence="1" id="KW-0472">Membrane</keyword>
<dbReference type="InterPro" id="IPR003399">
    <property type="entry name" value="Mce/MlaD"/>
</dbReference>
<accession>A0ABY5E027</accession>